<sequence>MASSAALRNHPRDDDTDYRTAPPTPTFKSLHEKRSMGAGRAMRSLTITLALNLSVTVAVMFVFGSGKQYNALAKPFWFPPLWLIHAASLASSFLMGLAGWMMWAEGGFHSETDALPLYLAQVSLGVVWDPLVLVIGSGWLGLGFCLVQLVTLVGVSRRFGRVNPFAGDIVRLCMVWVAFLTIITFKIAIL</sequence>
<evidence type="ECO:0000313" key="2">
    <source>
        <dbReference type="Proteomes" id="UP001057402"/>
    </source>
</evidence>
<name>A0ACB9LI28_9MYRT</name>
<evidence type="ECO:0000313" key="1">
    <source>
        <dbReference type="EMBL" id="KAI4311155.1"/>
    </source>
</evidence>
<reference evidence="2" key="1">
    <citation type="journal article" date="2023" name="Front. Plant Sci.">
        <title>Chromosomal-level genome assembly of Melastoma candidum provides insights into trichome evolution.</title>
        <authorList>
            <person name="Zhong Y."/>
            <person name="Wu W."/>
            <person name="Sun C."/>
            <person name="Zou P."/>
            <person name="Liu Y."/>
            <person name="Dai S."/>
            <person name="Zhou R."/>
        </authorList>
    </citation>
    <scope>NUCLEOTIDE SEQUENCE [LARGE SCALE GENOMIC DNA]</scope>
</reference>
<gene>
    <name evidence="1" type="ORF">MLD38_036073</name>
</gene>
<proteinExistence type="predicted"/>
<organism evidence="1 2">
    <name type="scientific">Melastoma candidum</name>
    <dbReference type="NCBI Taxonomy" id="119954"/>
    <lineage>
        <taxon>Eukaryota</taxon>
        <taxon>Viridiplantae</taxon>
        <taxon>Streptophyta</taxon>
        <taxon>Embryophyta</taxon>
        <taxon>Tracheophyta</taxon>
        <taxon>Spermatophyta</taxon>
        <taxon>Magnoliopsida</taxon>
        <taxon>eudicotyledons</taxon>
        <taxon>Gunneridae</taxon>
        <taxon>Pentapetalae</taxon>
        <taxon>rosids</taxon>
        <taxon>malvids</taxon>
        <taxon>Myrtales</taxon>
        <taxon>Melastomataceae</taxon>
        <taxon>Melastomatoideae</taxon>
        <taxon>Melastomateae</taxon>
        <taxon>Melastoma</taxon>
    </lineage>
</organism>
<protein>
    <submittedName>
        <fullName evidence="1">Uncharacterized protein</fullName>
    </submittedName>
</protein>
<dbReference type="Proteomes" id="UP001057402">
    <property type="component" value="Chromosome 11"/>
</dbReference>
<dbReference type="EMBL" id="CM042890">
    <property type="protein sequence ID" value="KAI4311155.1"/>
    <property type="molecule type" value="Genomic_DNA"/>
</dbReference>
<keyword evidence="2" id="KW-1185">Reference proteome</keyword>
<comment type="caution">
    <text evidence="1">The sequence shown here is derived from an EMBL/GenBank/DDBJ whole genome shotgun (WGS) entry which is preliminary data.</text>
</comment>
<accession>A0ACB9LI28</accession>